<evidence type="ECO:0000259" key="9">
    <source>
        <dbReference type="PROSITE" id="PS50235"/>
    </source>
</evidence>
<dbReference type="InterPro" id="IPR018200">
    <property type="entry name" value="USP_CS"/>
</dbReference>
<feature type="compositionally biased region" description="Polar residues" evidence="8">
    <location>
        <begin position="263"/>
        <end position="272"/>
    </location>
</feature>
<feature type="compositionally biased region" description="Acidic residues" evidence="8">
    <location>
        <begin position="641"/>
        <end position="653"/>
    </location>
</feature>
<keyword evidence="11" id="KW-1185">Reference proteome</keyword>
<accession>A0ABQ9YAP8</accession>
<dbReference type="InterPro" id="IPR028889">
    <property type="entry name" value="USP"/>
</dbReference>
<dbReference type="PANTHER" id="PTHR24006">
    <property type="entry name" value="UBIQUITIN CARBOXYL-TERMINAL HYDROLASE"/>
    <property type="match status" value="1"/>
</dbReference>
<keyword evidence="6 10" id="KW-0378">Hydrolase</keyword>
<evidence type="ECO:0000313" key="11">
    <source>
        <dbReference type="Proteomes" id="UP001281761"/>
    </source>
</evidence>
<feature type="compositionally biased region" description="Basic and acidic residues" evidence="8">
    <location>
        <begin position="788"/>
        <end position="827"/>
    </location>
</feature>
<name>A0ABQ9YAP8_9EUKA</name>
<sequence>MGKPKQKKKSIGICPHLQSVNWKHLQKDVNEFGALECCTCATNFTSSFTASTPDQLCICLMCGQLFCKQHKTKHNIDKKQHATFLHFSPNLYFSCVCRNKEQTIQLDDSPDEWPEEIQSHASTLTSLSAVFTAPQSSTGESLPPALSQGRKGKQGRNAAEATGIVDVPINTKKPKGYASSAPDRSDARDAEGMELVYGLTNLGNTCFFNSVLQCLLHCDPFVNFFLSDTVEREKQIITKGLSTHRISELSQMIESMRQKAEESTTSQSQNVKGTPKSADREVLSKREARRRKQELNARSSAPVAPPQPGDDFNVIHSTSPMTSAFSDLIHEIHTPHQNSSQKKQKVRTPSEIFGVLARKHRIYSSMDQQDSLDVLLTMLQMMSEEEERRKRRMLTAAIGSQILPKSSSNGDGEDEVSGENDGDDHISKETKSNLSPQLLASLPPLSTFRRAVHTALSLLQRKPSPQLVSLLPSPLTSLLLSGNISHPSRTFVEDVFSGSLKVRRCCLSCSSVSSSSISFYNLSLPLSSSPTQLVDGAFGRVKQLDSLEDALEVFCGLEVLQTDNAINCEECTRRKRKMGETEGSGKKEEEEDEKREERETAEAMEKLEHELRKMNVAKDKEEERDTPKLAEPSPSPSLTESESEEEEEQEEKEEGPQTDKSTPLENPADPSPNTEPAESSQNEGQTKDDPQPSACDEAEGEEKQTGSVKTPHLMQTKLDELPQVLVIHLNRFRQSTQTYQTSQRSQRGSKNKRSGVSTRTRVGMVKDDRFVSFPLVLQSQKWSDGGEEEWKRKVQDVSLMEKKEEGRKKKRKERVEQTEEGKEKKDNEDELEKNEEKGEEKKEKEIDASNEGSTTDVPKSDVEQKEDEAKTEKPNEGDQIVSKPPNDKEHVSEQPEDVSQRTQEAEPTNDSASRGSDATCDNPLPVTAEPEAEITTPSQPLSTDQTPSDTLTPQAQSDIPSSSDTAPTKPSPLPSFLTSTTPSTPPQSASPGVAYTLSSLVSHSGSLNGGHYISFFRPSLQCRPDVWVRASDASVHVVSVNEVLRTQAYILVYVRV</sequence>
<feature type="region of interest" description="Disordered" evidence="8">
    <location>
        <begin position="777"/>
        <end position="991"/>
    </location>
</feature>
<keyword evidence="5" id="KW-0833">Ubl conjugation pathway</keyword>
<evidence type="ECO:0000256" key="3">
    <source>
        <dbReference type="ARBA" id="ARBA00012759"/>
    </source>
</evidence>
<evidence type="ECO:0000313" key="10">
    <source>
        <dbReference type="EMBL" id="KAK2960758.1"/>
    </source>
</evidence>
<feature type="compositionally biased region" description="Polar residues" evidence="8">
    <location>
        <begin position="671"/>
        <end position="684"/>
    </location>
</feature>
<evidence type="ECO:0000256" key="1">
    <source>
        <dbReference type="ARBA" id="ARBA00000707"/>
    </source>
</evidence>
<dbReference type="Proteomes" id="UP001281761">
    <property type="component" value="Unassembled WGS sequence"/>
</dbReference>
<feature type="region of interest" description="Disordered" evidence="8">
    <location>
        <begin position="134"/>
        <end position="162"/>
    </location>
</feature>
<feature type="region of interest" description="Disordered" evidence="8">
    <location>
        <begin position="399"/>
        <end position="433"/>
    </location>
</feature>
<feature type="region of interest" description="Disordered" evidence="8">
    <location>
        <begin position="574"/>
        <end position="716"/>
    </location>
</feature>
<evidence type="ECO:0000256" key="8">
    <source>
        <dbReference type="SAM" id="MobiDB-lite"/>
    </source>
</evidence>
<keyword evidence="7" id="KW-0788">Thiol protease</keyword>
<feature type="region of interest" description="Disordered" evidence="8">
    <location>
        <begin position="735"/>
        <end position="762"/>
    </location>
</feature>
<feature type="compositionally biased region" description="Basic and acidic residues" evidence="8">
    <location>
        <begin position="578"/>
        <end position="588"/>
    </location>
</feature>
<dbReference type="Gene3D" id="3.90.70.10">
    <property type="entry name" value="Cysteine proteinases"/>
    <property type="match status" value="3"/>
</dbReference>
<dbReference type="PANTHER" id="PTHR24006:SF888">
    <property type="entry name" value="UBIQUITIN CARBOXYL-TERMINAL HYDROLASE 30"/>
    <property type="match status" value="1"/>
</dbReference>
<dbReference type="InterPro" id="IPR050164">
    <property type="entry name" value="Peptidase_C19"/>
</dbReference>
<organism evidence="10 11">
    <name type="scientific">Blattamonas nauphoetae</name>
    <dbReference type="NCBI Taxonomy" id="2049346"/>
    <lineage>
        <taxon>Eukaryota</taxon>
        <taxon>Metamonada</taxon>
        <taxon>Preaxostyla</taxon>
        <taxon>Oxymonadida</taxon>
        <taxon>Blattamonas</taxon>
    </lineage>
</organism>
<feature type="compositionally biased region" description="Polar residues" evidence="8">
    <location>
        <begin position="900"/>
        <end position="916"/>
    </location>
</feature>
<reference evidence="10 11" key="1">
    <citation type="journal article" date="2022" name="bioRxiv">
        <title>Genomics of Preaxostyla Flagellates Illuminates Evolutionary Transitions and the Path Towards Mitochondrial Loss.</title>
        <authorList>
            <person name="Novak L.V.F."/>
            <person name="Treitli S.C."/>
            <person name="Pyrih J."/>
            <person name="Halakuc P."/>
            <person name="Pipaliya S.V."/>
            <person name="Vacek V."/>
            <person name="Brzon O."/>
            <person name="Soukal P."/>
            <person name="Eme L."/>
            <person name="Dacks J.B."/>
            <person name="Karnkowska A."/>
            <person name="Elias M."/>
            <person name="Hampl V."/>
        </authorList>
    </citation>
    <scope>NUCLEOTIDE SEQUENCE [LARGE SCALE GENOMIC DNA]</scope>
    <source>
        <strain evidence="10">NAU3</strain>
        <tissue evidence="10">Gut</tissue>
    </source>
</reference>
<evidence type="ECO:0000256" key="7">
    <source>
        <dbReference type="ARBA" id="ARBA00022807"/>
    </source>
</evidence>
<dbReference type="PROSITE" id="PS00973">
    <property type="entry name" value="USP_2"/>
    <property type="match status" value="1"/>
</dbReference>
<feature type="compositionally biased region" description="Low complexity" evidence="8">
    <location>
        <begin position="735"/>
        <end position="746"/>
    </location>
</feature>
<feature type="domain" description="USP" evidence="9">
    <location>
        <begin position="197"/>
        <end position="1056"/>
    </location>
</feature>
<feature type="compositionally biased region" description="Basic and acidic residues" evidence="8">
    <location>
        <begin position="277"/>
        <end position="286"/>
    </location>
</feature>
<evidence type="ECO:0000256" key="2">
    <source>
        <dbReference type="ARBA" id="ARBA00009085"/>
    </source>
</evidence>
<dbReference type="EMBL" id="JARBJD010000020">
    <property type="protein sequence ID" value="KAK2960758.1"/>
    <property type="molecule type" value="Genomic_DNA"/>
</dbReference>
<evidence type="ECO:0000256" key="6">
    <source>
        <dbReference type="ARBA" id="ARBA00022801"/>
    </source>
</evidence>
<protein>
    <recommendedName>
        <fullName evidence="3">ubiquitinyl hydrolase 1</fullName>
        <ecNumber evidence="3">3.4.19.12</ecNumber>
    </recommendedName>
</protein>
<comment type="caution">
    <text evidence="10">The sequence shown here is derived from an EMBL/GenBank/DDBJ whole genome shotgun (WGS) entry which is preliminary data.</text>
</comment>
<dbReference type="InterPro" id="IPR001394">
    <property type="entry name" value="Peptidase_C19_UCH"/>
</dbReference>
<keyword evidence="4" id="KW-0645">Protease</keyword>
<gene>
    <name evidence="10" type="ORF">BLNAU_4155</name>
</gene>
<evidence type="ECO:0000256" key="5">
    <source>
        <dbReference type="ARBA" id="ARBA00022786"/>
    </source>
</evidence>
<dbReference type="EC" id="3.4.19.12" evidence="3"/>
<evidence type="ECO:0000256" key="4">
    <source>
        <dbReference type="ARBA" id="ARBA00022670"/>
    </source>
</evidence>
<comment type="similarity">
    <text evidence="2">Belongs to the peptidase C19 family.</text>
</comment>
<dbReference type="InterPro" id="IPR038765">
    <property type="entry name" value="Papain-like_cys_pep_sf"/>
</dbReference>
<feature type="compositionally biased region" description="Basic and acidic residues" evidence="8">
    <location>
        <begin position="858"/>
        <end position="876"/>
    </location>
</feature>
<feature type="compositionally biased region" description="Polar residues" evidence="8">
    <location>
        <begin position="935"/>
        <end position="966"/>
    </location>
</feature>
<feature type="compositionally biased region" description="Acidic residues" evidence="8">
    <location>
        <begin position="411"/>
        <end position="422"/>
    </location>
</feature>
<dbReference type="Pfam" id="PF00443">
    <property type="entry name" value="UCH"/>
    <property type="match status" value="1"/>
</dbReference>
<dbReference type="GO" id="GO:0016787">
    <property type="term" value="F:hydrolase activity"/>
    <property type="evidence" value="ECO:0007669"/>
    <property type="project" value="UniProtKB-KW"/>
</dbReference>
<proteinExistence type="inferred from homology"/>
<dbReference type="PROSITE" id="PS50235">
    <property type="entry name" value="USP_3"/>
    <property type="match status" value="1"/>
</dbReference>
<feature type="compositionally biased region" description="Basic and acidic residues" evidence="8">
    <location>
        <begin position="834"/>
        <end position="847"/>
    </location>
</feature>
<feature type="compositionally biased region" description="Low complexity" evidence="8">
    <location>
        <begin position="974"/>
        <end position="991"/>
    </location>
</feature>
<feature type="compositionally biased region" description="Basic and acidic residues" evidence="8">
    <location>
        <begin position="595"/>
        <end position="628"/>
    </location>
</feature>
<dbReference type="PROSITE" id="PS00972">
    <property type="entry name" value="USP_1"/>
    <property type="match status" value="1"/>
</dbReference>
<comment type="catalytic activity">
    <reaction evidence="1">
        <text>Thiol-dependent hydrolysis of ester, thioester, amide, peptide and isopeptide bonds formed by the C-terminal Gly of ubiquitin (a 76-residue protein attached to proteins as an intracellular targeting signal).</text>
        <dbReference type="EC" id="3.4.19.12"/>
    </reaction>
</comment>
<dbReference type="SUPFAM" id="SSF54001">
    <property type="entry name" value="Cysteine proteinases"/>
    <property type="match status" value="1"/>
</dbReference>
<feature type="region of interest" description="Disordered" evidence="8">
    <location>
        <begin position="255"/>
        <end position="318"/>
    </location>
</feature>